<proteinExistence type="predicted"/>
<sequence>MFSPTFSVLVLLMALFVASEARIELLNSKYMGKDTYHKKPSGLMPLKTVAGRGGDSNTYYVKLPASPHYYSALSSKVPFEPHGTAHVRRLLPMSFESNGRPAGIYHWNLPQVQRMELEKNMQRRRSSFDHMHAQQRTVHHREHFPVQIKRYRQKSSGDSPIHRISGTGNKRMTKH</sequence>
<gene>
    <name evidence="3" type="ORF">CLODIP_2_CD14447</name>
</gene>
<dbReference type="EMBL" id="CADEPI010000015">
    <property type="protein sequence ID" value="CAB3364335.1"/>
    <property type="molecule type" value="Genomic_DNA"/>
</dbReference>
<evidence type="ECO:0000256" key="1">
    <source>
        <dbReference type="SAM" id="MobiDB-lite"/>
    </source>
</evidence>
<protein>
    <submittedName>
        <fullName evidence="3">Uncharacterized protein</fullName>
    </submittedName>
</protein>
<evidence type="ECO:0000313" key="4">
    <source>
        <dbReference type="Proteomes" id="UP000494165"/>
    </source>
</evidence>
<dbReference type="AlphaFoldDB" id="A0A8S1C8T3"/>
<keyword evidence="4" id="KW-1185">Reference proteome</keyword>
<dbReference type="InterPro" id="IPR031983">
    <property type="entry name" value="DUF4786"/>
</dbReference>
<accession>A0A8S1C8T3</accession>
<feature type="compositionally biased region" description="Polar residues" evidence="1">
    <location>
        <begin position="166"/>
        <end position="175"/>
    </location>
</feature>
<dbReference type="Proteomes" id="UP000494165">
    <property type="component" value="Unassembled WGS sequence"/>
</dbReference>
<keyword evidence="2" id="KW-0732">Signal</keyword>
<comment type="caution">
    <text evidence="3">The sequence shown here is derived from an EMBL/GenBank/DDBJ whole genome shotgun (WGS) entry which is preliminary data.</text>
</comment>
<dbReference type="Pfam" id="PF16027">
    <property type="entry name" value="DUF4786"/>
    <property type="match status" value="1"/>
</dbReference>
<evidence type="ECO:0000313" key="3">
    <source>
        <dbReference type="EMBL" id="CAB3364335.1"/>
    </source>
</evidence>
<name>A0A8S1C8T3_9INSE</name>
<organism evidence="3 4">
    <name type="scientific">Cloeon dipterum</name>
    <dbReference type="NCBI Taxonomy" id="197152"/>
    <lineage>
        <taxon>Eukaryota</taxon>
        <taxon>Metazoa</taxon>
        <taxon>Ecdysozoa</taxon>
        <taxon>Arthropoda</taxon>
        <taxon>Hexapoda</taxon>
        <taxon>Insecta</taxon>
        <taxon>Pterygota</taxon>
        <taxon>Palaeoptera</taxon>
        <taxon>Ephemeroptera</taxon>
        <taxon>Pisciforma</taxon>
        <taxon>Baetidae</taxon>
        <taxon>Cloeon</taxon>
    </lineage>
</organism>
<feature type="signal peptide" evidence="2">
    <location>
        <begin position="1"/>
        <end position="21"/>
    </location>
</feature>
<evidence type="ECO:0000256" key="2">
    <source>
        <dbReference type="SAM" id="SignalP"/>
    </source>
</evidence>
<dbReference type="OrthoDB" id="6609132at2759"/>
<feature type="chain" id="PRO_5035796805" evidence="2">
    <location>
        <begin position="22"/>
        <end position="175"/>
    </location>
</feature>
<reference evidence="3 4" key="1">
    <citation type="submission" date="2020-04" db="EMBL/GenBank/DDBJ databases">
        <authorList>
            <person name="Alioto T."/>
            <person name="Alioto T."/>
            <person name="Gomez Garrido J."/>
        </authorList>
    </citation>
    <scope>NUCLEOTIDE SEQUENCE [LARGE SCALE GENOMIC DNA]</scope>
</reference>
<feature type="region of interest" description="Disordered" evidence="1">
    <location>
        <begin position="150"/>
        <end position="175"/>
    </location>
</feature>